<dbReference type="EMBL" id="JACHFW010000003">
    <property type="protein sequence ID" value="MBB5264072.1"/>
    <property type="molecule type" value="Genomic_DNA"/>
</dbReference>
<dbReference type="GO" id="GO:0006310">
    <property type="term" value="P:DNA recombination"/>
    <property type="evidence" value="ECO:0007669"/>
    <property type="project" value="InterPro"/>
</dbReference>
<evidence type="ECO:0000313" key="1">
    <source>
        <dbReference type="EMBL" id="MBB5264072.1"/>
    </source>
</evidence>
<protein>
    <submittedName>
        <fullName evidence="1">Integrase</fullName>
    </submittedName>
</protein>
<dbReference type="Proteomes" id="UP000543642">
    <property type="component" value="Unassembled WGS sequence"/>
</dbReference>
<sequence length="53" mass="6183">MGKISPEEKIQKVLQYIMGHAHINVTMEVYNHLDDRSRIEKEVARLDDLAISF</sequence>
<proteinExistence type="predicted"/>
<comment type="caution">
    <text evidence="1">The sequence shown here is derived from an EMBL/GenBank/DDBJ whole genome shotgun (WGS) entry which is preliminary data.</text>
</comment>
<dbReference type="GO" id="GO:0015074">
    <property type="term" value="P:DNA integration"/>
    <property type="evidence" value="ECO:0007669"/>
    <property type="project" value="InterPro"/>
</dbReference>
<dbReference type="InterPro" id="IPR013762">
    <property type="entry name" value="Integrase-like_cat_sf"/>
</dbReference>
<dbReference type="GO" id="GO:0003677">
    <property type="term" value="F:DNA binding"/>
    <property type="evidence" value="ECO:0007669"/>
    <property type="project" value="InterPro"/>
</dbReference>
<reference evidence="1 2" key="1">
    <citation type="submission" date="2020-08" db="EMBL/GenBank/DDBJ databases">
        <title>Genomic Encyclopedia of Type Strains, Phase IV (KMG-IV): sequencing the most valuable type-strain genomes for metagenomic binning, comparative biology and taxonomic classification.</title>
        <authorList>
            <person name="Goeker M."/>
        </authorList>
    </citation>
    <scope>NUCLEOTIDE SEQUENCE [LARGE SCALE GENOMIC DNA]</scope>
    <source>
        <strain evidence="1 2">DSM 106146</strain>
    </source>
</reference>
<gene>
    <name evidence="1" type="ORF">HNP82_001177</name>
</gene>
<dbReference type="Gene3D" id="1.10.443.10">
    <property type="entry name" value="Intergrase catalytic core"/>
    <property type="match status" value="1"/>
</dbReference>
<organism evidence="1 2">
    <name type="scientific">Catenibacillus scindens</name>
    <dbReference type="NCBI Taxonomy" id="673271"/>
    <lineage>
        <taxon>Bacteria</taxon>
        <taxon>Bacillati</taxon>
        <taxon>Bacillota</taxon>
        <taxon>Clostridia</taxon>
        <taxon>Lachnospirales</taxon>
        <taxon>Lachnospiraceae</taxon>
        <taxon>Catenibacillus</taxon>
    </lineage>
</organism>
<dbReference type="AlphaFoldDB" id="A0A7W8HAD7"/>
<keyword evidence="2" id="KW-1185">Reference proteome</keyword>
<accession>A0A7W8HAD7</accession>
<evidence type="ECO:0000313" key="2">
    <source>
        <dbReference type="Proteomes" id="UP000543642"/>
    </source>
</evidence>
<name>A0A7W8HAD7_9FIRM</name>